<dbReference type="PANTHER" id="PTHR23220:SF118">
    <property type="entry name" value="INTEGRIN ALPHA-X"/>
    <property type="match status" value="1"/>
</dbReference>
<dbReference type="Pfam" id="PF01839">
    <property type="entry name" value="FG-GAP"/>
    <property type="match status" value="2"/>
</dbReference>
<dbReference type="GO" id="GO:0007229">
    <property type="term" value="P:integrin-mediated signaling pathway"/>
    <property type="evidence" value="ECO:0007669"/>
    <property type="project" value="UniProtKB-KW"/>
</dbReference>
<dbReference type="Pfam" id="PF08441">
    <property type="entry name" value="Integrin_A_Ig_1"/>
    <property type="match status" value="1"/>
</dbReference>
<evidence type="ECO:0000256" key="1">
    <source>
        <dbReference type="ARBA" id="ARBA00004479"/>
    </source>
</evidence>
<dbReference type="PRINTS" id="PR00453">
    <property type="entry name" value="VWFADOMAIN"/>
</dbReference>
<comment type="caution">
    <text evidence="18">The sequence shown here is derived from an EMBL/GenBank/DDBJ whole genome shotgun (WGS) entry which is preliminary data.</text>
</comment>
<dbReference type="InterPro" id="IPR002035">
    <property type="entry name" value="VWF_A"/>
</dbReference>
<dbReference type="Gene3D" id="2.130.10.130">
    <property type="entry name" value="Integrin alpha, N-terminal"/>
    <property type="match status" value="1"/>
</dbReference>
<dbReference type="Pfam" id="PF20805">
    <property type="entry name" value="Integrin_A_Ig_2"/>
    <property type="match status" value="1"/>
</dbReference>
<feature type="repeat" description="FG-GAP" evidence="15">
    <location>
        <begin position="341"/>
        <end position="392"/>
    </location>
</feature>
<dbReference type="InterPro" id="IPR013649">
    <property type="entry name" value="Integrin_alpha_Ig-like_1"/>
</dbReference>
<evidence type="ECO:0000256" key="12">
    <source>
        <dbReference type="ARBA" id="ARBA00023157"/>
    </source>
</evidence>
<dbReference type="SMART" id="SM00191">
    <property type="entry name" value="Int_alpha"/>
    <property type="match status" value="5"/>
</dbReference>
<dbReference type="GO" id="GO:0008305">
    <property type="term" value="C:integrin complex"/>
    <property type="evidence" value="ECO:0007669"/>
    <property type="project" value="InterPro"/>
</dbReference>
<feature type="repeat" description="FG-GAP" evidence="15">
    <location>
        <begin position="23"/>
        <end position="78"/>
    </location>
</feature>
<evidence type="ECO:0000313" key="19">
    <source>
        <dbReference type="Proteomes" id="UP001152836"/>
    </source>
</evidence>
<accession>A0AAU9ZKG5</accession>
<feature type="chain" id="PRO_5043103454" evidence="16">
    <location>
        <begin position="20"/>
        <end position="1220"/>
    </location>
</feature>
<keyword evidence="8 16" id="KW-0130">Cell adhesion</keyword>
<dbReference type="SUPFAM" id="SSF69179">
    <property type="entry name" value="Integrin domains"/>
    <property type="match status" value="3"/>
</dbReference>
<keyword evidence="6" id="KW-0677">Repeat</keyword>
<dbReference type="FunFam" id="1.20.5.930:FF:000004">
    <property type="entry name" value="Integrin subunit alpha M"/>
    <property type="match status" value="1"/>
</dbReference>
<evidence type="ECO:0000256" key="2">
    <source>
        <dbReference type="ARBA" id="ARBA00008054"/>
    </source>
</evidence>
<evidence type="ECO:0000259" key="17">
    <source>
        <dbReference type="PROSITE" id="PS50234"/>
    </source>
</evidence>
<dbReference type="InterPro" id="IPR048285">
    <property type="entry name" value="Integrin_alpha_Ig-like_2"/>
</dbReference>
<dbReference type="FunFam" id="3.40.50.410:FF:000012">
    <property type="entry name" value="Integrin, alpha 10"/>
    <property type="match status" value="1"/>
</dbReference>
<keyword evidence="10 16" id="KW-0401">Integrin</keyword>
<dbReference type="GO" id="GO:0098609">
    <property type="term" value="P:cell-cell adhesion"/>
    <property type="evidence" value="ECO:0007669"/>
    <property type="project" value="TreeGrafter"/>
</dbReference>
<dbReference type="InterPro" id="IPR018184">
    <property type="entry name" value="Integrin_alpha_C_CS"/>
</dbReference>
<organism evidence="18 19">
    <name type="scientific">Phodopus roborovskii</name>
    <name type="common">Roborovski's desert hamster</name>
    <name type="synonym">Cricetulus roborovskii</name>
    <dbReference type="NCBI Taxonomy" id="109678"/>
    <lineage>
        <taxon>Eukaryota</taxon>
        <taxon>Metazoa</taxon>
        <taxon>Chordata</taxon>
        <taxon>Craniata</taxon>
        <taxon>Vertebrata</taxon>
        <taxon>Euteleostomi</taxon>
        <taxon>Mammalia</taxon>
        <taxon>Eutheria</taxon>
        <taxon>Euarchontoglires</taxon>
        <taxon>Glires</taxon>
        <taxon>Rodentia</taxon>
        <taxon>Myomorpha</taxon>
        <taxon>Muroidea</taxon>
        <taxon>Cricetidae</taxon>
        <taxon>Cricetinae</taxon>
        <taxon>Phodopus</taxon>
    </lineage>
</organism>
<keyword evidence="13 16" id="KW-0675">Receptor</keyword>
<evidence type="ECO:0000256" key="10">
    <source>
        <dbReference type="ARBA" id="ARBA00023037"/>
    </source>
</evidence>
<evidence type="ECO:0000313" key="18">
    <source>
        <dbReference type="EMBL" id="CAH6793194.1"/>
    </source>
</evidence>
<dbReference type="Pfam" id="PF21520">
    <property type="entry name" value="ITGAX-like_Ig_3"/>
    <property type="match status" value="1"/>
</dbReference>
<evidence type="ECO:0000256" key="9">
    <source>
        <dbReference type="ARBA" id="ARBA00022989"/>
    </source>
</evidence>
<reference evidence="18" key="1">
    <citation type="submission" date="2022-06" db="EMBL/GenBank/DDBJ databases">
        <authorList>
            <person name="Andreotti S."/>
            <person name="Wyler E."/>
        </authorList>
    </citation>
    <scope>NUCLEOTIDE SEQUENCE</scope>
</reference>
<dbReference type="PRINTS" id="PR01185">
    <property type="entry name" value="INTEGRINA"/>
</dbReference>
<dbReference type="Gene3D" id="2.60.40.1510">
    <property type="entry name" value="ntegrin, alpha v. Chain A, domain 3"/>
    <property type="match status" value="1"/>
</dbReference>
<sequence>MNCTWKALLLLTAFVSSLGFNLDTEKPTHFHMDVAGFGHSVVQYDNTWVVVGAPKEIRATNQMGGLYRCGYHMDKCEPVHLQVPPEAVNMSLGLSLTAASNPPRLLACGPTVHHTCRENIYLTGLCFLLVSSFLQYQRLPTVPQECPRQDQDIVFLIDGSGSIAHRDFQTMLKFVEAVMKQFYRPRTQFSLMQFSHRFWTHFTFNDFASASNPLNQLNSVNQLGGFTHTATAIKYAITELFTAQRGARKDATKVLIVITDGKKKGDSRNYNEVIPLAEAAGIIRYAIGVGQAFYSGHSWQELVDIASMPSQEYIFNVENFEALKTIQNQLKEKIFAIEGTETASSSSFELEMSQDGFSAAFTPDGPVLGAVGSFSWSGGAFLYPPNTRPTFINMSQENVDMRDAYLGYSTALAFWKGVYSLVLGAPRHQHTGKVVIFSQESRQWRPKSEVSGTQVGVEEARVEFESGQCGHAGEGRDGGALGPTGEAVVLGDRQRGICKMTPGSAHQIGSYFGASLCSVDMDGDGSTDLVLVGAPHYYGQARGGQVSVCPMPSGRIRWQCEATLHGEQGHPWGRFGAALTVLGDVNGDNVTDVAIGAPGEEENRGAVYVFHGASKLDISPSPSQRISGSQLFSRLQYFGQSLNGGQDLTRDGLVDLAVGSKGHVLLLRSRPILRMSSTIGFKPTEIARSVFECEEQVAPVQSLGDAIVCLNIYESSRTQLGDLRSSVTFDLALDPGRLSPRAIFEETKTQALTRVKTLGLSKDCETVKLLLPACVEDSVTPITLRLNFSLVGMPIPSHQNLQPMLAVDEQTYFTASLPFEKNCGADHICQDDLGINFGFPNLKTLVVGSDLELNVDVTVSNDGEDSYGTTVTLSYPVGLSFRRVAEGRVLLRGREENQRRQHSLHLTCDSTPSRNQGFWRTSCSISHVIFRGGARMTFLVTFDVSPKAVLGDRLFLTARVSSENDTPGNRKTTFQLALPVKYAVYTVISSHDQSTKYLNFSASEKESSVVEHRYQVNNLGQRDIPVSINFWVPTELKGEAVWTVVVSQLQNLPTQCYQKRLVPTQSDLLAHMQRSPELDCSIADCLHFRCDIPSLGIQDELDFILKGNLSFSWVSQTLQKKVVVMSVAEITFNTSVYSQLPGQEAFLRAQTKTVLEMYEVHNPVPLIVGSSVGGLLLLALITAALYKAGFFKRQYKEMMEEEANGQIVSENGAADPQVSQ</sequence>
<proteinExistence type="inferred from homology"/>
<feature type="repeat" description="FG-GAP" evidence="15">
    <location>
        <begin position="498"/>
        <end position="558"/>
    </location>
</feature>
<evidence type="ECO:0000256" key="11">
    <source>
        <dbReference type="ARBA" id="ARBA00023136"/>
    </source>
</evidence>
<keyword evidence="4" id="KW-0479">Metal-binding</keyword>
<dbReference type="PANTHER" id="PTHR23220">
    <property type="entry name" value="INTEGRIN ALPHA"/>
    <property type="match status" value="1"/>
</dbReference>
<evidence type="ECO:0000256" key="3">
    <source>
        <dbReference type="ARBA" id="ARBA00022692"/>
    </source>
</evidence>
<dbReference type="AlphaFoldDB" id="A0AAU9ZKG5"/>
<dbReference type="CDD" id="cd01469">
    <property type="entry name" value="vWA_integrins_alpha_subunit"/>
    <property type="match status" value="1"/>
</dbReference>
<dbReference type="SMART" id="SM00327">
    <property type="entry name" value="VWA"/>
    <property type="match status" value="1"/>
</dbReference>
<dbReference type="FunFam" id="2.60.40.1460:FF:000001">
    <property type="entry name" value="Integrin, alpha V"/>
    <property type="match status" value="1"/>
</dbReference>
<evidence type="ECO:0000256" key="13">
    <source>
        <dbReference type="ARBA" id="ARBA00023170"/>
    </source>
</evidence>
<dbReference type="GO" id="GO:0046872">
    <property type="term" value="F:metal ion binding"/>
    <property type="evidence" value="ECO:0007669"/>
    <property type="project" value="UniProtKB-KW"/>
</dbReference>
<dbReference type="InterPro" id="IPR000413">
    <property type="entry name" value="Integrin_alpha"/>
</dbReference>
<comment type="subcellular location">
    <subcellularLocation>
        <location evidence="1 16">Membrane</location>
        <topology evidence="1 16">Single-pass type I membrane protein</topology>
    </subcellularLocation>
</comment>
<feature type="transmembrane region" description="Helical" evidence="16">
    <location>
        <begin position="1166"/>
        <end position="1186"/>
    </location>
</feature>
<keyword evidence="3 16" id="KW-0812">Transmembrane</keyword>
<evidence type="ECO:0000256" key="16">
    <source>
        <dbReference type="RuleBase" id="RU003762"/>
    </source>
</evidence>
<dbReference type="Proteomes" id="UP001152836">
    <property type="component" value="Unassembled WGS sequence"/>
</dbReference>
<dbReference type="InterPro" id="IPR028994">
    <property type="entry name" value="Integrin_alpha_N"/>
</dbReference>
<dbReference type="InterPro" id="IPR013517">
    <property type="entry name" value="FG-GAP"/>
</dbReference>
<evidence type="ECO:0000256" key="4">
    <source>
        <dbReference type="ARBA" id="ARBA00022723"/>
    </source>
</evidence>
<dbReference type="PROSITE" id="PS50234">
    <property type="entry name" value="VWFA"/>
    <property type="match status" value="1"/>
</dbReference>
<evidence type="ECO:0000256" key="15">
    <source>
        <dbReference type="PROSITE-ProRule" id="PRU00803"/>
    </source>
</evidence>
<evidence type="ECO:0000256" key="14">
    <source>
        <dbReference type="ARBA" id="ARBA00023180"/>
    </source>
</evidence>
<keyword evidence="11 16" id="KW-0472">Membrane</keyword>
<dbReference type="GO" id="GO:0033627">
    <property type="term" value="P:cell adhesion mediated by integrin"/>
    <property type="evidence" value="ECO:0007669"/>
    <property type="project" value="TreeGrafter"/>
</dbReference>
<dbReference type="Pfam" id="PF00357">
    <property type="entry name" value="Integrin_alpha"/>
    <property type="match status" value="1"/>
</dbReference>
<dbReference type="InterPro" id="IPR032695">
    <property type="entry name" value="Integrin_dom_sf"/>
</dbReference>
<feature type="repeat" description="FG-GAP" evidence="15">
    <location>
        <begin position="561"/>
        <end position="619"/>
    </location>
</feature>
<dbReference type="GO" id="GO:0005178">
    <property type="term" value="F:integrin binding"/>
    <property type="evidence" value="ECO:0007669"/>
    <property type="project" value="TreeGrafter"/>
</dbReference>
<dbReference type="Gene3D" id="2.60.40.1530">
    <property type="entry name" value="ntegrin, alpha v. Chain A, domain 4"/>
    <property type="match status" value="1"/>
</dbReference>
<dbReference type="FunFam" id="2.60.40.1530:FF:000003">
    <property type="entry name" value="Integrin alpha M"/>
    <property type="match status" value="1"/>
</dbReference>
<dbReference type="InterPro" id="IPR013519">
    <property type="entry name" value="Int_alpha_beta-p"/>
</dbReference>
<protein>
    <submittedName>
        <fullName evidence="18">Itgax protein</fullName>
    </submittedName>
</protein>
<evidence type="ECO:0000256" key="8">
    <source>
        <dbReference type="ARBA" id="ARBA00022889"/>
    </source>
</evidence>
<dbReference type="PROSITE" id="PS51470">
    <property type="entry name" value="FG_GAP"/>
    <property type="match status" value="5"/>
</dbReference>
<keyword evidence="7" id="KW-0106">Calcium</keyword>
<feature type="signal peptide" evidence="16">
    <location>
        <begin position="1"/>
        <end position="19"/>
    </location>
</feature>
<dbReference type="EMBL" id="CALSGD010001464">
    <property type="protein sequence ID" value="CAH6793194.1"/>
    <property type="molecule type" value="Genomic_DNA"/>
</dbReference>
<evidence type="ECO:0000256" key="7">
    <source>
        <dbReference type="ARBA" id="ARBA00022837"/>
    </source>
</evidence>
<dbReference type="SUPFAM" id="SSF53300">
    <property type="entry name" value="vWA-like"/>
    <property type="match status" value="1"/>
</dbReference>
<dbReference type="GO" id="GO:0009897">
    <property type="term" value="C:external side of plasma membrane"/>
    <property type="evidence" value="ECO:0007669"/>
    <property type="project" value="TreeGrafter"/>
</dbReference>
<dbReference type="Pfam" id="PF00092">
    <property type="entry name" value="VWA"/>
    <property type="match status" value="1"/>
</dbReference>
<evidence type="ECO:0000256" key="6">
    <source>
        <dbReference type="ARBA" id="ARBA00022737"/>
    </source>
</evidence>
<keyword evidence="12" id="KW-1015">Disulfide bond</keyword>
<keyword evidence="5 16" id="KW-0732">Signal</keyword>
<dbReference type="InterPro" id="IPR036465">
    <property type="entry name" value="vWFA_dom_sf"/>
</dbReference>
<dbReference type="GO" id="GO:0007160">
    <property type="term" value="P:cell-matrix adhesion"/>
    <property type="evidence" value="ECO:0007669"/>
    <property type="project" value="TreeGrafter"/>
</dbReference>
<dbReference type="Gene3D" id="1.20.5.930">
    <property type="entry name" value="Bicelle-embedded integrin alpha(iib) transmembrane segment"/>
    <property type="match status" value="1"/>
</dbReference>
<dbReference type="InterPro" id="IPR048633">
    <property type="entry name" value="ITGAX-like_Ig_3"/>
</dbReference>
<comment type="similarity">
    <text evidence="2 16">Belongs to the integrin alpha chain family.</text>
</comment>
<dbReference type="SUPFAM" id="SSF69318">
    <property type="entry name" value="Integrin alpha N-terminal domain"/>
    <property type="match status" value="1"/>
</dbReference>
<keyword evidence="19" id="KW-1185">Reference proteome</keyword>
<feature type="repeat" description="FG-GAP" evidence="15">
    <location>
        <begin position="624"/>
        <end position="684"/>
    </location>
</feature>
<dbReference type="Gene3D" id="3.40.50.410">
    <property type="entry name" value="von Willebrand factor, type A domain"/>
    <property type="match status" value="1"/>
</dbReference>
<keyword evidence="9 16" id="KW-1133">Transmembrane helix</keyword>
<keyword evidence="14" id="KW-0325">Glycoprotein</keyword>
<dbReference type="PROSITE" id="PS00242">
    <property type="entry name" value="INTEGRIN_ALPHA"/>
    <property type="match status" value="1"/>
</dbReference>
<dbReference type="Gene3D" id="2.60.40.1460">
    <property type="entry name" value="Integrin domains. Chain A, domain 2"/>
    <property type="match status" value="1"/>
</dbReference>
<name>A0AAU9ZKG5_PHORO</name>
<gene>
    <name evidence="18" type="primary">Itgax</name>
    <name evidence="18" type="ORF">PHOROB_LOCUS10037</name>
</gene>
<evidence type="ECO:0000256" key="5">
    <source>
        <dbReference type="ARBA" id="ARBA00022729"/>
    </source>
</evidence>
<feature type="domain" description="VWFA" evidence="17">
    <location>
        <begin position="152"/>
        <end position="330"/>
    </location>
</feature>